<name>A0A9N8EQ35_9STRA</name>
<evidence type="ECO:0000313" key="3">
    <source>
        <dbReference type="EMBL" id="CAB9524385.1"/>
    </source>
</evidence>
<evidence type="ECO:0000259" key="2">
    <source>
        <dbReference type="PROSITE" id="PS50835"/>
    </source>
</evidence>
<dbReference type="OrthoDB" id="55940at2759"/>
<dbReference type="InterPro" id="IPR007110">
    <property type="entry name" value="Ig-like_dom"/>
</dbReference>
<protein>
    <recommendedName>
        <fullName evidence="2">Ig-like domain-containing protein</fullName>
    </recommendedName>
</protein>
<dbReference type="PROSITE" id="PS50835">
    <property type="entry name" value="IG_LIKE"/>
    <property type="match status" value="1"/>
</dbReference>
<dbReference type="Proteomes" id="UP001153069">
    <property type="component" value="Unassembled WGS sequence"/>
</dbReference>
<reference evidence="3" key="1">
    <citation type="submission" date="2020-06" db="EMBL/GenBank/DDBJ databases">
        <authorList>
            <consortium name="Plant Systems Biology data submission"/>
        </authorList>
    </citation>
    <scope>NUCLEOTIDE SEQUENCE</scope>
    <source>
        <strain evidence="3">D6</strain>
    </source>
</reference>
<dbReference type="EMBL" id="CAICTM010001529">
    <property type="protein sequence ID" value="CAB9524385.1"/>
    <property type="molecule type" value="Genomic_DNA"/>
</dbReference>
<feature type="region of interest" description="Disordered" evidence="1">
    <location>
        <begin position="560"/>
        <end position="604"/>
    </location>
</feature>
<accession>A0A9N8EQ35</accession>
<evidence type="ECO:0000313" key="4">
    <source>
        <dbReference type="Proteomes" id="UP001153069"/>
    </source>
</evidence>
<feature type="domain" description="Ig-like" evidence="2">
    <location>
        <begin position="180"/>
        <end position="261"/>
    </location>
</feature>
<comment type="caution">
    <text evidence="3">The sequence shown here is derived from an EMBL/GenBank/DDBJ whole genome shotgun (WGS) entry which is preliminary data.</text>
</comment>
<organism evidence="3 4">
    <name type="scientific">Seminavis robusta</name>
    <dbReference type="NCBI Taxonomy" id="568900"/>
    <lineage>
        <taxon>Eukaryota</taxon>
        <taxon>Sar</taxon>
        <taxon>Stramenopiles</taxon>
        <taxon>Ochrophyta</taxon>
        <taxon>Bacillariophyta</taxon>
        <taxon>Bacillariophyceae</taxon>
        <taxon>Bacillariophycidae</taxon>
        <taxon>Naviculales</taxon>
        <taxon>Naviculaceae</taxon>
        <taxon>Seminavis</taxon>
    </lineage>
</organism>
<evidence type="ECO:0000256" key="1">
    <source>
        <dbReference type="SAM" id="MobiDB-lite"/>
    </source>
</evidence>
<proteinExistence type="predicted"/>
<feature type="compositionally biased region" description="Acidic residues" evidence="1">
    <location>
        <begin position="568"/>
        <end position="579"/>
    </location>
</feature>
<feature type="compositionally biased region" description="Acidic residues" evidence="1">
    <location>
        <begin position="587"/>
        <end position="604"/>
    </location>
</feature>
<gene>
    <name evidence="3" type="ORF">SEMRO_1531_G280170.1</name>
</gene>
<keyword evidence="4" id="KW-1185">Reference proteome</keyword>
<sequence length="604" mass="69101">MSREDKGIAQLFSPLVSRRMANRNSGNGVFGAGVHDPDGLLGSDPPEMQLAQRTYSEDEEEVQMEDRNNRTVSYATMNPNAANMNERNQLLREAQERMRRDPSLFQRVSQMEEELLTSSDEDDGMGLCEKLYKMKDNSQAVLLSMAIGIKAGNAEGSRWLADFENDPIYKDLAQRSPFNPKVKELKEEMKRRSRVLKVTCRMQSALKPACYEWLKKNPIVDRRDVAFLRKEEATTYALLNAQAEEMRTAARERLQNANWNCAPPFLRLYCAMIHDEAREALLADAAAWTREELDARNHEERPETYPEVVARLYNDESVVFTTEALPELHESYAEPITLKFSEMPGGELSAEEAKTRIGDARARVISIILDWELSGNGFGQREEGHEDWGHFSSEHYSLSNGDNRANFVKVHKGQRFHHLYLWHLADTMGILSNVLNVLSKNVSADGNNTPATAVTRRRRKAAELKEEERQQKKHFREMVGTSLSALAISSKEENIRIEEDKIEKYVFAQLEARLDGSLAGRRKSRLYGQMIAHHKRKSAQLGKELRSMKEKYYALAGINIDSDGNQQDPEEEENVDDYNENQMQQLEQDEPATDDEEEDIDEDD</sequence>
<dbReference type="AlphaFoldDB" id="A0A9N8EQ35"/>